<protein>
    <submittedName>
        <fullName evidence="7">Polysaccharide biosynthesis protein</fullName>
    </submittedName>
</protein>
<evidence type="ECO:0000256" key="6">
    <source>
        <dbReference type="SAM" id="Phobius"/>
    </source>
</evidence>
<feature type="transmembrane region" description="Helical" evidence="6">
    <location>
        <begin position="453"/>
        <end position="473"/>
    </location>
</feature>
<sequence length="510" mass="54034">MSAHDPKASKHTAVEGEDRALKRIARSGAANVGAAAVGSASNFLLIVLITRFWASEDAGLLFAATSFFIIAVALAHLGADQGLVRFIAWNVGRGAGHSNRATVLAGVLPSLSMTLVVAVLGYAAAPWLAGLLGAQSGAEGALIIRVLAVTLPFAVLYEQLLAVCRGYAVMKPTIVLERALRPTLQMLLILAAGLAQSGVVVLTLAWTLPYALCFLLAGVAAVRTLRRHRDDWHGAGPIGEDLRSEFWRFTAPRGLARMAQVMIQRADIVIVTVMLGPAPAAIYTAATRFLVLGQVATSALQQVSEPQLARLLARKRKDTVSLVIRQMTLWSVALVWPVYLVFAVHASALMALVFGPGYEAGGIVLQLLATAMLVATAVGPLDVLLLMAGRSSLSLLNISVALVVDLALCVLLIPQLGILGAGIAWAAAIIAKNLLCLWQVRKHLGISVFSRELVMWLISLLGLFGLLGLLGSLPPAQPWVGLGISALTGIFYLGYLWSKRTLLMPKKVVA</sequence>
<feature type="transmembrane region" description="Helical" evidence="6">
    <location>
        <begin position="329"/>
        <end position="354"/>
    </location>
</feature>
<keyword evidence="8" id="KW-1185">Reference proteome</keyword>
<dbReference type="InterPro" id="IPR050833">
    <property type="entry name" value="Poly_Biosynth_Transport"/>
</dbReference>
<feature type="transmembrane region" description="Helical" evidence="6">
    <location>
        <begin position="60"/>
        <end position="79"/>
    </location>
</feature>
<gene>
    <name evidence="7" type="ORF">GcLGCM259_1172</name>
</gene>
<accession>A0A5B7WV21</accession>
<feature type="transmembrane region" description="Helical" evidence="6">
    <location>
        <begin position="142"/>
        <end position="163"/>
    </location>
</feature>
<dbReference type="PANTHER" id="PTHR30250:SF11">
    <property type="entry name" value="O-ANTIGEN TRANSPORTER-RELATED"/>
    <property type="match status" value="1"/>
</dbReference>
<evidence type="ECO:0000256" key="3">
    <source>
        <dbReference type="ARBA" id="ARBA00022692"/>
    </source>
</evidence>
<dbReference type="RefSeq" id="WP_175419342.1">
    <property type="nucleotide sequence ID" value="NZ_CP034412.1"/>
</dbReference>
<comment type="subcellular location">
    <subcellularLocation>
        <location evidence="1">Cell membrane</location>
        <topology evidence="1">Multi-pass membrane protein</topology>
    </subcellularLocation>
</comment>
<organism evidence="7 8">
    <name type="scientific">Glutamicibacter creatinolyticus</name>
    <dbReference type="NCBI Taxonomy" id="162496"/>
    <lineage>
        <taxon>Bacteria</taxon>
        <taxon>Bacillati</taxon>
        <taxon>Actinomycetota</taxon>
        <taxon>Actinomycetes</taxon>
        <taxon>Micrococcales</taxon>
        <taxon>Micrococcaceae</taxon>
        <taxon>Glutamicibacter</taxon>
    </lineage>
</organism>
<dbReference type="GO" id="GO:0005886">
    <property type="term" value="C:plasma membrane"/>
    <property type="evidence" value="ECO:0007669"/>
    <property type="project" value="UniProtKB-SubCell"/>
</dbReference>
<dbReference type="InterPro" id="IPR002797">
    <property type="entry name" value="Polysacc_synth"/>
</dbReference>
<dbReference type="Proteomes" id="UP000307000">
    <property type="component" value="Chromosome"/>
</dbReference>
<keyword evidence="4 6" id="KW-1133">Transmembrane helix</keyword>
<dbReference type="KEGG" id="gcr:GcLGCM259_1172"/>
<feature type="transmembrane region" description="Helical" evidence="6">
    <location>
        <begin position="100"/>
        <end position="122"/>
    </location>
</feature>
<keyword evidence="3 6" id="KW-0812">Transmembrane</keyword>
<evidence type="ECO:0000256" key="4">
    <source>
        <dbReference type="ARBA" id="ARBA00022989"/>
    </source>
</evidence>
<keyword evidence="5 6" id="KW-0472">Membrane</keyword>
<evidence type="ECO:0000313" key="8">
    <source>
        <dbReference type="Proteomes" id="UP000307000"/>
    </source>
</evidence>
<dbReference type="AlphaFoldDB" id="A0A5B7WV21"/>
<keyword evidence="2" id="KW-1003">Cell membrane</keyword>
<feature type="transmembrane region" description="Helical" evidence="6">
    <location>
        <begin position="29"/>
        <end position="54"/>
    </location>
</feature>
<dbReference type="EMBL" id="CP034412">
    <property type="protein sequence ID" value="QCY46913.1"/>
    <property type="molecule type" value="Genomic_DNA"/>
</dbReference>
<feature type="transmembrane region" description="Helical" evidence="6">
    <location>
        <begin position="360"/>
        <end position="381"/>
    </location>
</feature>
<reference evidence="7 8" key="1">
    <citation type="submission" date="2018-12" db="EMBL/GenBank/DDBJ databases">
        <title>Complete Genome Sequence of Glutamicibacter creatinolyticus strain LGCM259,isolated from an abscess of a 12-year-old mare in Italy.</title>
        <authorList>
            <person name="Santos R.G."/>
            <person name="Silva A.L."/>
            <person name="Seyffert N."/>
            <person name="Castro T.L.P."/>
            <person name="Attili A.R."/>
            <person name="Rifici C."/>
            <person name="Mazzullo G."/>
            <person name="Brenig B."/>
            <person name="Venanzi F."/>
            <person name="Azevedo V."/>
        </authorList>
    </citation>
    <scope>NUCLEOTIDE SEQUENCE [LARGE SCALE GENOMIC DNA]</scope>
    <source>
        <strain evidence="7 8">LGCM 259</strain>
    </source>
</reference>
<name>A0A5B7WV21_9MICC</name>
<dbReference type="PANTHER" id="PTHR30250">
    <property type="entry name" value="PST FAMILY PREDICTED COLANIC ACID TRANSPORTER"/>
    <property type="match status" value="1"/>
</dbReference>
<feature type="transmembrane region" description="Helical" evidence="6">
    <location>
        <begin position="419"/>
        <end position="441"/>
    </location>
</feature>
<dbReference type="Pfam" id="PF01943">
    <property type="entry name" value="Polysacc_synt"/>
    <property type="match status" value="1"/>
</dbReference>
<feature type="transmembrane region" description="Helical" evidence="6">
    <location>
        <begin position="479"/>
        <end position="497"/>
    </location>
</feature>
<evidence type="ECO:0000313" key="7">
    <source>
        <dbReference type="EMBL" id="QCY46913.1"/>
    </source>
</evidence>
<proteinExistence type="predicted"/>
<evidence type="ECO:0000256" key="2">
    <source>
        <dbReference type="ARBA" id="ARBA00022475"/>
    </source>
</evidence>
<evidence type="ECO:0000256" key="5">
    <source>
        <dbReference type="ARBA" id="ARBA00023136"/>
    </source>
</evidence>
<feature type="transmembrane region" description="Helical" evidence="6">
    <location>
        <begin position="184"/>
        <end position="202"/>
    </location>
</feature>
<evidence type="ECO:0000256" key="1">
    <source>
        <dbReference type="ARBA" id="ARBA00004651"/>
    </source>
</evidence>
<feature type="transmembrane region" description="Helical" evidence="6">
    <location>
        <begin position="393"/>
        <end position="413"/>
    </location>
</feature>